<evidence type="ECO:0000256" key="2">
    <source>
        <dbReference type="ARBA" id="ARBA00022475"/>
    </source>
</evidence>
<feature type="transmembrane region" description="Helical" evidence="6">
    <location>
        <begin position="49"/>
        <end position="67"/>
    </location>
</feature>
<proteinExistence type="predicted"/>
<keyword evidence="2" id="KW-1003">Cell membrane</keyword>
<sequence>MPLSIFGFQALWSPVFILTTLLVIGLYFYITSKKQHWFEDTQPVTKKEITAFVSAMLLLYAVKGSPADLMGHILFSVHMAQMALLLMLVPPLLIVGVPSWIWQKIIRMRYIQPTFRFLTKPLLALIVFSGMFSIYHIPLVFDTIKQNELYHTIFTIILFLTALLLWWPIMNKLKGEHQVHGLGKIGYIIGSAILITPACALIIFASHPMYDTYSNGDAWLKAMELCVPSSTLSGLTLSGPELFSNMPIMEDQQLGGIIMKIIQEIIYGVILAIVFFQWYRSEQENADEITQQALLDRQAYAANK</sequence>
<keyword evidence="8" id="KW-1185">Reference proteome</keyword>
<evidence type="ECO:0000256" key="3">
    <source>
        <dbReference type="ARBA" id="ARBA00022692"/>
    </source>
</evidence>
<keyword evidence="3 6" id="KW-0812">Transmembrane</keyword>
<feature type="transmembrane region" description="Helical" evidence="6">
    <location>
        <begin position="79"/>
        <end position="101"/>
    </location>
</feature>
<evidence type="ECO:0000256" key="4">
    <source>
        <dbReference type="ARBA" id="ARBA00022989"/>
    </source>
</evidence>
<dbReference type="InterPro" id="IPR014108">
    <property type="entry name" value="Caa3-assmbl_CtaG"/>
</dbReference>
<feature type="transmembrane region" description="Helical" evidence="6">
    <location>
        <begin position="6"/>
        <end position="29"/>
    </location>
</feature>
<evidence type="ECO:0000256" key="6">
    <source>
        <dbReference type="SAM" id="Phobius"/>
    </source>
</evidence>
<feature type="transmembrane region" description="Helical" evidence="6">
    <location>
        <begin position="122"/>
        <end position="141"/>
    </location>
</feature>
<name>A0A9X3LEI0_9BACL</name>
<reference evidence="7" key="1">
    <citation type="submission" date="2022-05" db="EMBL/GenBank/DDBJ databases">
        <authorList>
            <person name="Colautti A."/>
            <person name="Iacumin L."/>
        </authorList>
    </citation>
    <scope>NUCLEOTIDE SEQUENCE</scope>
    <source>
        <strain evidence="7">SK 55</strain>
    </source>
</reference>
<dbReference type="InterPro" id="IPR019108">
    <property type="entry name" value="Caa3_assmbl_CtaG-rel"/>
</dbReference>
<evidence type="ECO:0000256" key="1">
    <source>
        <dbReference type="ARBA" id="ARBA00004651"/>
    </source>
</evidence>
<accession>A0A9X3LEI0</accession>
<comment type="caution">
    <text evidence="7">The sequence shown here is derived from an EMBL/GenBank/DDBJ whole genome shotgun (WGS) entry which is preliminary data.</text>
</comment>
<evidence type="ECO:0000313" key="8">
    <source>
        <dbReference type="Proteomes" id="UP001152173"/>
    </source>
</evidence>
<organism evidence="7 8">
    <name type="scientific">Paenisporosarcina quisquiliarum</name>
    <dbReference type="NCBI Taxonomy" id="365346"/>
    <lineage>
        <taxon>Bacteria</taxon>
        <taxon>Bacillati</taxon>
        <taxon>Bacillota</taxon>
        <taxon>Bacilli</taxon>
        <taxon>Bacillales</taxon>
        <taxon>Caryophanaceae</taxon>
        <taxon>Paenisporosarcina</taxon>
    </lineage>
</organism>
<dbReference type="GO" id="GO:0005886">
    <property type="term" value="C:plasma membrane"/>
    <property type="evidence" value="ECO:0007669"/>
    <property type="project" value="UniProtKB-SubCell"/>
</dbReference>
<keyword evidence="4 6" id="KW-1133">Transmembrane helix</keyword>
<gene>
    <name evidence="7" type="primary">ctaG</name>
    <name evidence="7" type="ORF">M9R32_04445</name>
</gene>
<dbReference type="NCBIfam" id="TIGR02737">
    <property type="entry name" value="caa3_CtaG"/>
    <property type="match status" value="1"/>
</dbReference>
<dbReference type="RefSeq" id="WP_269925530.1">
    <property type="nucleotide sequence ID" value="NZ_JAMKBJ010000003.1"/>
</dbReference>
<dbReference type="AlphaFoldDB" id="A0A9X3LEI0"/>
<feature type="transmembrane region" description="Helical" evidence="6">
    <location>
        <begin position="185"/>
        <end position="206"/>
    </location>
</feature>
<dbReference type="Pfam" id="PF09678">
    <property type="entry name" value="Caa3_CtaG"/>
    <property type="match status" value="1"/>
</dbReference>
<dbReference type="Proteomes" id="UP001152173">
    <property type="component" value="Unassembled WGS sequence"/>
</dbReference>
<feature type="transmembrane region" description="Helical" evidence="6">
    <location>
        <begin position="257"/>
        <end position="279"/>
    </location>
</feature>
<evidence type="ECO:0000313" key="7">
    <source>
        <dbReference type="EMBL" id="MCZ8536428.1"/>
    </source>
</evidence>
<evidence type="ECO:0000256" key="5">
    <source>
        <dbReference type="ARBA" id="ARBA00023136"/>
    </source>
</evidence>
<keyword evidence="5 6" id="KW-0472">Membrane</keyword>
<protein>
    <submittedName>
        <fullName evidence="7">Cytochrome c oxidase assembly factor CtaG</fullName>
    </submittedName>
</protein>
<comment type="subcellular location">
    <subcellularLocation>
        <location evidence="1">Cell membrane</location>
        <topology evidence="1">Multi-pass membrane protein</topology>
    </subcellularLocation>
</comment>
<feature type="transmembrane region" description="Helical" evidence="6">
    <location>
        <begin position="153"/>
        <end position="173"/>
    </location>
</feature>
<dbReference type="EMBL" id="JAMKBJ010000003">
    <property type="protein sequence ID" value="MCZ8536428.1"/>
    <property type="molecule type" value="Genomic_DNA"/>
</dbReference>